<evidence type="ECO:0000313" key="4">
    <source>
        <dbReference type="Proteomes" id="UP000814243"/>
    </source>
</evidence>
<dbReference type="EMBL" id="JACEFF010000897">
    <property type="protein sequence ID" value="KAH9628746.1"/>
    <property type="molecule type" value="Genomic_DNA"/>
</dbReference>
<dbReference type="InterPro" id="IPR022683">
    <property type="entry name" value="Calpain_III"/>
</dbReference>
<dbReference type="GO" id="GO:0004198">
    <property type="term" value="F:calcium-dependent cysteine-type endopeptidase activity"/>
    <property type="evidence" value="ECO:0007669"/>
    <property type="project" value="InterPro"/>
</dbReference>
<gene>
    <name evidence="3" type="ORF">HF086_003700</name>
</gene>
<dbReference type="Pfam" id="PF01067">
    <property type="entry name" value="Calpain_III"/>
    <property type="match status" value="1"/>
</dbReference>
<sequence>MSFDEFAETFSQLELVHVGPDDWLLEPALQARRPWRAVLARRRWRPGYNAGGPPRCAGAYPLIDDASNINSFRIGLHTTRSLIVDDLIVAGPIILQSKVTNYRAEEVFVSGGGTRRELFPLMLRTSTETTGANPQFLVQIPASEGEGARKCHVVVSVTQQYEPGQRRLLAVGFALYALRPGARAAWAPALRPLDAAHEARARAREVASMLALAPGRYLVVPHARAHAAAAFLLRVLAEPRADVWEVNDDNLVVRDVAAALHGPRPRRRAARRA</sequence>
<dbReference type="InterPro" id="IPR036213">
    <property type="entry name" value="Calpain_III_sf"/>
</dbReference>
<comment type="caution">
    <text evidence="3">The sequence shown here is derived from an EMBL/GenBank/DDBJ whole genome shotgun (WGS) entry which is preliminary data.</text>
</comment>
<dbReference type="Gene3D" id="2.60.120.380">
    <property type="match status" value="1"/>
</dbReference>
<dbReference type="InterPro" id="IPR022684">
    <property type="entry name" value="Calpain_cysteine_protease"/>
</dbReference>
<reference evidence="3" key="1">
    <citation type="journal article" date="2021" name="G3 (Bethesda)">
        <title>Genome and transcriptome analysis of the beet armyworm Spodoptera exigua reveals targets for pest control. .</title>
        <authorList>
            <person name="Simon S."/>
            <person name="Breeschoten T."/>
            <person name="Jansen H.J."/>
            <person name="Dirks R.P."/>
            <person name="Schranz M.E."/>
            <person name="Ros V.I.D."/>
        </authorList>
    </citation>
    <scope>NUCLEOTIDE SEQUENCE</scope>
    <source>
        <strain evidence="3">TB_SE_WUR_2020</strain>
    </source>
</reference>
<accession>A0A922M2F5</accession>
<dbReference type="PANTHER" id="PTHR10183">
    <property type="entry name" value="CALPAIN"/>
    <property type="match status" value="1"/>
</dbReference>
<dbReference type="PANTHER" id="PTHR10183:SF424">
    <property type="entry name" value="CALPAIN-B-LIKE PROTEIN"/>
    <property type="match status" value="1"/>
</dbReference>
<evidence type="ECO:0000313" key="3">
    <source>
        <dbReference type="EMBL" id="KAH9628746.1"/>
    </source>
</evidence>
<dbReference type="AlphaFoldDB" id="A0A922M2F5"/>
<dbReference type="Proteomes" id="UP000814243">
    <property type="component" value="Unassembled WGS sequence"/>
</dbReference>
<dbReference type="SMART" id="SM00720">
    <property type="entry name" value="calpain_III"/>
    <property type="match status" value="1"/>
</dbReference>
<proteinExistence type="inferred from homology"/>
<evidence type="ECO:0000259" key="2">
    <source>
        <dbReference type="SMART" id="SM00720"/>
    </source>
</evidence>
<dbReference type="InterPro" id="IPR022682">
    <property type="entry name" value="Calpain_domain_III"/>
</dbReference>
<dbReference type="SUPFAM" id="SSF49758">
    <property type="entry name" value="Calpain large subunit, middle domain (domain III)"/>
    <property type="match status" value="1"/>
</dbReference>
<comment type="similarity">
    <text evidence="1">Belongs to the peptidase C2 family.</text>
</comment>
<dbReference type="GO" id="GO:0005737">
    <property type="term" value="C:cytoplasm"/>
    <property type="evidence" value="ECO:0007669"/>
    <property type="project" value="TreeGrafter"/>
</dbReference>
<feature type="domain" description="Peptidase C2 calpain" evidence="2">
    <location>
        <begin position="103"/>
        <end position="244"/>
    </location>
</feature>
<organism evidence="3 4">
    <name type="scientific">Spodoptera exigua</name>
    <name type="common">Beet armyworm</name>
    <name type="synonym">Noctua fulgens</name>
    <dbReference type="NCBI Taxonomy" id="7107"/>
    <lineage>
        <taxon>Eukaryota</taxon>
        <taxon>Metazoa</taxon>
        <taxon>Ecdysozoa</taxon>
        <taxon>Arthropoda</taxon>
        <taxon>Hexapoda</taxon>
        <taxon>Insecta</taxon>
        <taxon>Pterygota</taxon>
        <taxon>Neoptera</taxon>
        <taxon>Endopterygota</taxon>
        <taxon>Lepidoptera</taxon>
        <taxon>Glossata</taxon>
        <taxon>Ditrysia</taxon>
        <taxon>Noctuoidea</taxon>
        <taxon>Noctuidae</taxon>
        <taxon>Amphipyrinae</taxon>
        <taxon>Spodoptera</taxon>
    </lineage>
</organism>
<evidence type="ECO:0000256" key="1">
    <source>
        <dbReference type="ARBA" id="ARBA00007623"/>
    </source>
</evidence>
<name>A0A922M2F5_SPOEX</name>
<dbReference type="GO" id="GO:0006508">
    <property type="term" value="P:proteolysis"/>
    <property type="evidence" value="ECO:0007669"/>
    <property type="project" value="InterPro"/>
</dbReference>
<protein>
    <recommendedName>
        <fullName evidence="2">Peptidase C2 calpain domain-containing protein</fullName>
    </recommendedName>
</protein>